<dbReference type="PANTHER" id="PTHR48081:SF8">
    <property type="entry name" value="ALPHA_BETA HYDROLASE FOLD-3 DOMAIN-CONTAINING PROTEIN-RELATED"/>
    <property type="match status" value="1"/>
</dbReference>
<protein>
    <recommendedName>
        <fullName evidence="2">Alpha/beta hydrolase fold-3 domain-containing protein</fullName>
    </recommendedName>
</protein>
<dbReference type="InterPro" id="IPR050300">
    <property type="entry name" value="GDXG_lipolytic_enzyme"/>
</dbReference>
<evidence type="ECO:0000259" key="2">
    <source>
        <dbReference type="Pfam" id="PF07859"/>
    </source>
</evidence>
<dbReference type="GO" id="GO:0016787">
    <property type="term" value="F:hydrolase activity"/>
    <property type="evidence" value="ECO:0007669"/>
    <property type="project" value="UniProtKB-KW"/>
</dbReference>
<evidence type="ECO:0000256" key="1">
    <source>
        <dbReference type="ARBA" id="ARBA00022801"/>
    </source>
</evidence>
<dbReference type="Pfam" id="PF07859">
    <property type="entry name" value="Abhydrolase_3"/>
    <property type="match status" value="1"/>
</dbReference>
<comment type="caution">
    <text evidence="3">The sequence shown here is derived from an EMBL/GenBank/DDBJ whole genome shotgun (WGS) entry which is preliminary data.</text>
</comment>
<dbReference type="InterPro" id="IPR029058">
    <property type="entry name" value="AB_hydrolase_fold"/>
</dbReference>
<gene>
    <name evidence="3" type="ORF">CLI92_11570</name>
</gene>
<feature type="domain" description="Alpha/beta hydrolase fold-3" evidence="2">
    <location>
        <begin position="88"/>
        <end position="286"/>
    </location>
</feature>
<proteinExistence type="predicted"/>
<dbReference type="SUPFAM" id="SSF53474">
    <property type="entry name" value="alpha/beta-Hydrolases"/>
    <property type="match status" value="1"/>
</dbReference>
<name>A0A2A2T3G5_9BURK</name>
<evidence type="ECO:0000313" key="3">
    <source>
        <dbReference type="EMBL" id="PAX15990.1"/>
    </source>
</evidence>
<reference evidence="3 4" key="1">
    <citation type="submission" date="2017-08" db="EMBL/GenBank/DDBJ databases">
        <title>WGS of Clinical strains of the CDC Group NO-1 linked to zoonotic infections in humans.</title>
        <authorList>
            <person name="Bernier A.-M."/>
            <person name="Bernard K."/>
        </authorList>
    </citation>
    <scope>NUCLEOTIDE SEQUENCE [LARGE SCALE GENOMIC DNA]</scope>
    <source>
        <strain evidence="3 4">NML91-0035</strain>
    </source>
</reference>
<dbReference type="EMBL" id="NTBI01000011">
    <property type="protein sequence ID" value="PAX15990.1"/>
    <property type="molecule type" value="Genomic_DNA"/>
</dbReference>
<evidence type="ECO:0000313" key="4">
    <source>
        <dbReference type="Proteomes" id="UP000217780"/>
    </source>
</evidence>
<organism evidence="3 4">
    <name type="scientific">Vandammella animalimorsus</name>
    <dbReference type="NCBI Taxonomy" id="2029117"/>
    <lineage>
        <taxon>Bacteria</taxon>
        <taxon>Pseudomonadati</taxon>
        <taxon>Pseudomonadota</taxon>
        <taxon>Betaproteobacteria</taxon>
        <taxon>Burkholderiales</taxon>
        <taxon>Comamonadaceae</taxon>
        <taxon>Vandammella</taxon>
    </lineage>
</organism>
<dbReference type="InterPro" id="IPR013094">
    <property type="entry name" value="AB_hydrolase_3"/>
</dbReference>
<keyword evidence="1" id="KW-0378">Hydrolase</keyword>
<accession>A0A2A2T3G5</accession>
<sequence length="310" mass="34169">MTARNTHTAPKRLSLRAQALKILLRLMRRKKIWASVAGMEEGIRQARQEGPARPGSSLLRHAELRTEIIAGSEVYTLVPRDGVSAQTILYIHGGGYIRPITKYHWEFLTWLLQAQQATIVVPLYPLAPESTCQATVRAVRSAHDLAVQRHERFDAFIGDSAGAGLCLALCQDLRNSALELPRRMVLISPFVDVTLSNPAIIETDKRDLMLGPAGAREAGRLYAGELPLDHPMVSPVYADLRGFPTMQVFVASDDIAGHDALILAERAREAAVETEVHIGSGLMHVWPILPIPEASISRAAMSEFLQKDHL</sequence>
<dbReference type="PANTHER" id="PTHR48081">
    <property type="entry name" value="AB HYDROLASE SUPERFAMILY PROTEIN C4A8.06C"/>
    <property type="match status" value="1"/>
</dbReference>
<dbReference type="AlphaFoldDB" id="A0A2A2T3G5"/>
<dbReference type="Proteomes" id="UP000217780">
    <property type="component" value="Unassembled WGS sequence"/>
</dbReference>
<dbReference type="Gene3D" id="3.40.50.1820">
    <property type="entry name" value="alpha/beta hydrolase"/>
    <property type="match status" value="1"/>
</dbReference>